<keyword evidence="6 7" id="KW-0961">Cell wall biogenesis/degradation</keyword>
<dbReference type="GO" id="GO:0016740">
    <property type="term" value="F:transferase activity"/>
    <property type="evidence" value="ECO:0007669"/>
    <property type="project" value="UniProtKB-KW"/>
</dbReference>
<organism evidence="9 10">
    <name type="scientific">Terrimicrobium sacchariphilum</name>
    <dbReference type="NCBI Taxonomy" id="690879"/>
    <lineage>
        <taxon>Bacteria</taxon>
        <taxon>Pseudomonadati</taxon>
        <taxon>Verrucomicrobiota</taxon>
        <taxon>Terrimicrobiia</taxon>
        <taxon>Terrimicrobiales</taxon>
        <taxon>Terrimicrobiaceae</taxon>
        <taxon>Terrimicrobium</taxon>
    </lineage>
</organism>
<evidence type="ECO:0000256" key="4">
    <source>
        <dbReference type="ARBA" id="ARBA00022960"/>
    </source>
</evidence>
<proteinExistence type="inferred from homology"/>
<dbReference type="SUPFAM" id="SSF141523">
    <property type="entry name" value="L,D-transpeptidase catalytic domain-like"/>
    <property type="match status" value="1"/>
</dbReference>
<evidence type="ECO:0000256" key="6">
    <source>
        <dbReference type="ARBA" id="ARBA00023316"/>
    </source>
</evidence>
<name>A0A146G3P3_TERSA</name>
<dbReference type="Pfam" id="PF03734">
    <property type="entry name" value="YkuD"/>
    <property type="match status" value="1"/>
</dbReference>
<dbReference type="GO" id="GO:0071555">
    <property type="term" value="P:cell wall organization"/>
    <property type="evidence" value="ECO:0007669"/>
    <property type="project" value="UniProtKB-UniRule"/>
</dbReference>
<dbReference type="PROSITE" id="PS52029">
    <property type="entry name" value="LD_TPASE"/>
    <property type="match status" value="1"/>
</dbReference>
<keyword evidence="3" id="KW-0808">Transferase</keyword>
<dbReference type="GO" id="GO:0009252">
    <property type="term" value="P:peptidoglycan biosynthetic process"/>
    <property type="evidence" value="ECO:0007669"/>
    <property type="project" value="UniProtKB-UniPathway"/>
</dbReference>
<dbReference type="RefSeq" id="WP_101927815.1">
    <property type="nucleotide sequence ID" value="NZ_BDCO01000002.1"/>
</dbReference>
<dbReference type="InterPro" id="IPR005490">
    <property type="entry name" value="LD_TPept_cat_dom"/>
</dbReference>
<keyword evidence="5 7" id="KW-0573">Peptidoglycan synthesis</keyword>
<evidence type="ECO:0000256" key="3">
    <source>
        <dbReference type="ARBA" id="ARBA00022679"/>
    </source>
</evidence>
<dbReference type="UniPathway" id="UPA00219"/>
<keyword evidence="10" id="KW-1185">Reference proteome</keyword>
<evidence type="ECO:0000256" key="7">
    <source>
        <dbReference type="PROSITE-ProRule" id="PRU01373"/>
    </source>
</evidence>
<keyword evidence="4 7" id="KW-0133">Cell shape</keyword>
<dbReference type="STRING" id="690879.TSACC_2490"/>
<gene>
    <name evidence="9" type="ORF">TSACC_2490</name>
</gene>
<accession>A0A146G3P3</accession>
<sequence>MKRLLVVAAFLGALAFGTWWLLRQQRSAAVLPPKPRTLADALQAIEPTAGPRVRAFCKRAGVAYPPERLIFIANKKERRIDLLVAQEGRYRLVHSWPVLAASGGPGPKLREGDRQVPEGFYRFELLNPNSSFHLSLRVNYPNPEDIRRGAGEGITPAELGSDIMIHGGAVSIGCLAVGDPAVEEIFLLVARTGLDHAELLILPDERLTVMDDRPWVNDLYARLRERMGELDRR</sequence>
<feature type="domain" description="L,D-TPase catalytic" evidence="8">
    <location>
        <begin position="69"/>
        <end position="202"/>
    </location>
</feature>
<evidence type="ECO:0000256" key="2">
    <source>
        <dbReference type="ARBA" id="ARBA00005992"/>
    </source>
</evidence>
<evidence type="ECO:0000313" key="9">
    <source>
        <dbReference type="EMBL" id="GAT32093.1"/>
    </source>
</evidence>
<evidence type="ECO:0000313" key="10">
    <source>
        <dbReference type="Proteomes" id="UP000076023"/>
    </source>
</evidence>
<comment type="caution">
    <text evidence="9">The sequence shown here is derived from an EMBL/GenBank/DDBJ whole genome shotgun (WGS) entry which is preliminary data.</text>
</comment>
<reference evidence="10" key="1">
    <citation type="journal article" date="2017" name="Genome Announc.">
        <title>Draft Genome Sequence of Terrimicrobium sacchariphilum NM-5T, a Facultative Anaerobic Soil Bacterium of the Class Spartobacteria.</title>
        <authorList>
            <person name="Qiu Y.L."/>
            <person name="Tourlousse D.M."/>
            <person name="Matsuura N."/>
            <person name="Ohashi A."/>
            <person name="Sekiguchi Y."/>
        </authorList>
    </citation>
    <scope>NUCLEOTIDE SEQUENCE [LARGE SCALE GENOMIC DNA]</scope>
    <source>
        <strain evidence="10">NM-5</strain>
    </source>
</reference>
<dbReference type="PANTHER" id="PTHR36699:SF1">
    <property type="entry name" value="L,D-TRANSPEPTIDASE YAFK-RELATED"/>
    <property type="match status" value="1"/>
</dbReference>
<dbReference type="CDD" id="cd16913">
    <property type="entry name" value="YkuD_like"/>
    <property type="match status" value="1"/>
</dbReference>
<protein>
    <recommendedName>
        <fullName evidence="8">L,D-TPase catalytic domain-containing protein</fullName>
    </recommendedName>
</protein>
<feature type="active site" description="Nucleophile" evidence="7">
    <location>
        <position position="174"/>
    </location>
</feature>
<dbReference type="GO" id="GO:0004180">
    <property type="term" value="F:carboxypeptidase activity"/>
    <property type="evidence" value="ECO:0007669"/>
    <property type="project" value="UniProtKB-ARBA"/>
</dbReference>
<feature type="active site" description="Proton donor/acceptor" evidence="7">
    <location>
        <position position="166"/>
    </location>
</feature>
<evidence type="ECO:0000256" key="5">
    <source>
        <dbReference type="ARBA" id="ARBA00022984"/>
    </source>
</evidence>
<comment type="similarity">
    <text evidence="2">Belongs to the YkuD family.</text>
</comment>
<dbReference type="OrthoDB" id="9809748at2"/>
<dbReference type="InterPro" id="IPR038063">
    <property type="entry name" value="Transpep_catalytic_dom"/>
</dbReference>
<dbReference type="AlphaFoldDB" id="A0A146G3P3"/>
<evidence type="ECO:0000256" key="1">
    <source>
        <dbReference type="ARBA" id="ARBA00004752"/>
    </source>
</evidence>
<evidence type="ECO:0000259" key="8">
    <source>
        <dbReference type="PROSITE" id="PS52029"/>
    </source>
</evidence>
<dbReference type="InParanoid" id="A0A146G3P3"/>
<dbReference type="Proteomes" id="UP000076023">
    <property type="component" value="Unassembled WGS sequence"/>
</dbReference>
<comment type="pathway">
    <text evidence="1 7">Cell wall biogenesis; peptidoglycan biosynthesis.</text>
</comment>
<dbReference type="EMBL" id="BDCO01000002">
    <property type="protein sequence ID" value="GAT32093.1"/>
    <property type="molecule type" value="Genomic_DNA"/>
</dbReference>
<dbReference type="PANTHER" id="PTHR36699">
    <property type="entry name" value="LD-TRANSPEPTIDASE"/>
    <property type="match status" value="1"/>
</dbReference>
<dbReference type="GO" id="GO:0008360">
    <property type="term" value="P:regulation of cell shape"/>
    <property type="evidence" value="ECO:0007669"/>
    <property type="project" value="UniProtKB-UniRule"/>
</dbReference>